<dbReference type="GO" id="GO:0004190">
    <property type="term" value="F:aspartic-type endopeptidase activity"/>
    <property type="evidence" value="ECO:0007669"/>
    <property type="project" value="UniProtKB-KW"/>
</dbReference>
<organism evidence="11 12">
    <name type="scientific">Phytophthora rubi</name>
    <dbReference type="NCBI Taxonomy" id="129364"/>
    <lineage>
        <taxon>Eukaryota</taxon>
        <taxon>Sar</taxon>
        <taxon>Stramenopiles</taxon>
        <taxon>Oomycota</taxon>
        <taxon>Peronosporomycetes</taxon>
        <taxon>Peronosporales</taxon>
        <taxon>Peronosporaceae</taxon>
        <taxon>Phytophthora</taxon>
    </lineage>
</organism>
<dbReference type="CDD" id="cd01647">
    <property type="entry name" value="RT_LTR"/>
    <property type="match status" value="1"/>
</dbReference>
<dbReference type="Pfam" id="PF17917">
    <property type="entry name" value="RT_RNaseH"/>
    <property type="match status" value="1"/>
</dbReference>
<keyword evidence="4" id="KW-0540">Nuclease</keyword>
<evidence type="ECO:0000256" key="7">
    <source>
        <dbReference type="ARBA" id="ARBA00022801"/>
    </source>
</evidence>
<dbReference type="EMBL" id="QXFV01001729">
    <property type="protein sequence ID" value="KAE8999523.1"/>
    <property type="molecule type" value="Genomic_DNA"/>
</dbReference>
<sequence length="1104" mass="123558">MPPYVTDVSHHALVKWKRERQEYEDAIEARCATTGEDKVKALRSVKNSFNRQILKTLCKYEWGTTIEAVTEERIVSELNTIIGNVMNDAIVDIEAVFAAELKMDLREPDVKARVINYFMKCDEIILQHGLATLRDAVDAHHRIVDSSGKSDENALYLLVKEKALEQEKVFQLLTKRKQQPPARVHDGGKPKRGHDERFRQGGRRGSSGKDAHNGNNGGGQARNNSGGSSQGRTVFAPREAAEPNPKSKPRSGCFHCGNDHWLSQCPDLNEAGKEALLAERTKKRVASNGNGKRFRAKCVESTTKVEDYERPTVIINGVFQLPYCADSGSDTNIISRFQVEQLCAVDATVTPVKLSEPVSSRAVGGAILMSTHAIDVRLTLNTAAGPVRCQDTKRCLIVETDEDEFLVGKPLLSGLGIDIDRQLEYLASRGADEDDSFDEPDGIPVEKPGVAEVVVNVVNALVRDAIDRGVIDGYISDRLYEIVKRYGGWRLELGDDPPARVPPLKIRLKPNATPYRCKVRQYSPEKSEFLEAFNKKLVSLGWVYENRASRWCCPALPIRKPGTDSFRQTNDYRPLNNVTEAIAGVMPSLEVALEHCKGKMFYAVFDFLKGFWQLPLDKSSQEYMSYMTDKGIFTPTRVPQGNTDAALHFQSTVEMVLGDLVNKSVIVWIDDLLVFADTAEELLEAIEATLTKLDEYGLILNPKKSALFLTEVRWCGRIISKAGVGHDPERIQALREMPAPSTAAELQQFLCASNWMRSTLVDYSRVARPLQECLDRALSGTKKTKRAAAGIHLELNTEELEAYSSVKDLLGNTAMLAFPYPAKQLCVLSDASGSGWGLVVTQVGQWQPSVPIREQQHELLICMGGSFTGSALNWSVIEKESFPIVHACEKLEYLLLRPQGFRLYCDHRNIIYLFCPGKELKKHVRGKLLRWSTKLLEYRYTIEHIEGVHNVWADLISRWGGRTLPAARFHSVKRFTRSRGANCSNKIVSTVTPLRPLDADDFVWPTIEEIGREQALHTPPKGATLDDSNLWRVNGVMWIPSEATDLTQRLLIIAHCGRNGHRGMHVMQNHIRRLFYVGGLDRIVKDFCAKCLLCLHVKGCNGLT</sequence>
<dbReference type="Proteomes" id="UP000429607">
    <property type="component" value="Unassembled WGS sequence"/>
</dbReference>
<evidence type="ECO:0000313" key="12">
    <source>
        <dbReference type="Proteomes" id="UP000429607"/>
    </source>
</evidence>
<dbReference type="InterPro" id="IPR043128">
    <property type="entry name" value="Rev_trsase/Diguanyl_cyclase"/>
</dbReference>
<dbReference type="Gene3D" id="3.10.10.10">
    <property type="entry name" value="HIV Type 1 Reverse Transcriptase, subunit A, domain 1"/>
    <property type="match status" value="1"/>
</dbReference>
<evidence type="ECO:0000313" key="11">
    <source>
        <dbReference type="EMBL" id="KAE8999523.1"/>
    </source>
</evidence>
<evidence type="ECO:0000256" key="3">
    <source>
        <dbReference type="ARBA" id="ARBA00022695"/>
    </source>
</evidence>
<dbReference type="GO" id="GO:0004519">
    <property type="term" value="F:endonuclease activity"/>
    <property type="evidence" value="ECO:0007669"/>
    <property type="project" value="UniProtKB-KW"/>
</dbReference>
<dbReference type="InterPro" id="IPR043502">
    <property type="entry name" value="DNA/RNA_pol_sf"/>
</dbReference>
<keyword evidence="7" id="KW-0378">Hydrolase</keyword>
<dbReference type="PANTHER" id="PTHR33064">
    <property type="entry name" value="POL PROTEIN"/>
    <property type="match status" value="1"/>
</dbReference>
<gene>
    <name evidence="11" type="ORF">PR001_g19033</name>
</gene>
<dbReference type="Pfam" id="PF17921">
    <property type="entry name" value="Integrase_H2C2"/>
    <property type="match status" value="1"/>
</dbReference>
<keyword evidence="6" id="KW-0255">Endonuclease</keyword>
<name>A0A6A3K6I0_9STRA</name>
<feature type="domain" description="Reverse transcriptase" evidence="10">
    <location>
        <begin position="539"/>
        <end position="719"/>
    </location>
</feature>
<evidence type="ECO:0000256" key="9">
    <source>
        <dbReference type="SAM" id="MobiDB-lite"/>
    </source>
</evidence>
<evidence type="ECO:0000259" key="10">
    <source>
        <dbReference type="PROSITE" id="PS50878"/>
    </source>
</evidence>
<dbReference type="InterPro" id="IPR041373">
    <property type="entry name" value="RT_RNaseH"/>
</dbReference>
<keyword evidence="2" id="KW-0808">Transferase</keyword>
<feature type="compositionally biased region" description="Basic and acidic residues" evidence="9">
    <location>
        <begin position="183"/>
        <end position="199"/>
    </location>
</feature>
<keyword evidence="8" id="KW-0695">RNA-directed DNA polymerase</keyword>
<evidence type="ECO:0000256" key="2">
    <source>
        <dbReference type="ARBA" id="ARBA00022679"/>
    </source>
</evidence>
<dbReference type="InterPro" id="IPR000477">
    <property type="entry name" value="RT_dom"/>
</dbReference>
<dbReference type="CDD" id="cd09274">
    <property type="entry name" value="RNase_HI_RT_Ty3"/>
    <property type="match status" value="1"/>
</dbReference>
<evidence type="ECO:0000256" key="5">
    <source>
        <dbReference type="ARBA" id="ARBA00022750"/>
    </source>
</evidence>
<dbReference type="InterPro" id="IPR041588">
    <property type="entry name" value="Integrase_H2C2"/>
</dbReference>
<keyword evidence="3" id="KW-0548">Nucleotidyltransferase</keyword>
<dbReference type="InterPro" id="IPR051320">
    <property type="entry name" value="Viral_Replic_Matur_Polypro"/>
</dbReference>
<dbReference type="Pfam" id="PF00078">
    <property type="entry name" value="RVT_1"/>
    <property type="match status" value="1"/>
</dbReference>
<evidence type="ECO:0000256" key="6">
    <source>
        <dbReference type="ARBA" id="ARBA00022759"/>
    </source>
</evidence>
<feature type="compositionally biased region" description="Low complexity" evidence="9">
    <location>
        <begin position="221"/>
        <end position="232"/>
    </location>
</feature>
<dbReference type="AlphaFoldDB" id="A0A6A3K6I0"/>
<dbReference type="GO" id="GO:0003964">
    <property type="term" value="F:RNA-directed DNA polymerase activity"/>
    <property type="evidence" value="ECO:0007669"/>
    <property type="project" value="UniProtKB-KW"/>
</dbReference>
<dbReference type="GO" id="GO:0006508">
    <property type="term" value="P:proteolysis"/>
    <property type="evidence" value="ECO:0007669"/>
    <property type="project" value="UniProtKB-KW"/>
</dbReference>
<dbReference type="Gene3D" id="3.30.70.270">
    <property type="match status" value="2"/>
</dbReference>
<keyword evidence="1" id="KW-0645">Protease</keyword>
<protein>
    <recommendedName>
        <fullName evidence="10">Reverse transcriptase domain-containing protein</fullName>
    </recommendedName>
</protein>
<dbReference type="SUPFAM" id="SSF56672">
    <property type="entry name" value="DNA/RNA polymerases"/>
    <property type="match status" value="1"/>
</dbReference>
<dbReference type="PROSITE" id="PS50878">
    <property type="entry name" value="RT_POL"/>
    <property type="match status" value="1"/>
</dbReference>
<proteinExistence type="predicted"/>
<reference evidence="11 12" key="1">
    <citation type="submission" date="2018-09" db="EMBL/GenBank/DDBJ databases">
        <title>Genomic investigation of the strawberry pathogen Phytophthora fragariae indicates pathogenicity is determined by transcriptional variation in three key races.</title>
        <authorList>
            <person name="Adams T.M."/>
            <person name="Armitage A.D."/>
            <person name="Sobczyk M.K."/>
            <person name="Bates H.J."/>
            <person name="Dunwell J.M."/>
            <person name="Nellist C.F."/>
            <person name="Harrison R.J."/>
        </authorList>
    </citation>
    <scope>NUCLEOTIDE SEQUENCE [LARGE SCALE GENOMIC DNA]</scope>
    <source>
        <strain evidence="11 12">SCRP249</strain>
    </source>
</reference>
<evidence type="ECO:0000256" key="1">
    <source>
        <dbReference type="ARBA" id="ARBA00022670"/>
    </source>
</evidence>
<dbReference type="Gene3D" id="1.10.340.70">
    <property type="match status" value="1"/>
</dbReference>
<evidence type="ECO:0000256" key="8">
    <source>
        <dbReference type="ARBA" id="ARBA00022918"/>
    </source>
</evidence>
<evidence type="ECO:0000256" key="4">
    <source>
        <dbReference type="ARBA" id="ARBA00022722"/>
    </source>
</evidence>
<dbReference type="PANTHER" id="PTHR33064:SF37">
    <property type="entry name" value="RIBONUCLEASE H"/>
    <property type="match status" value="1"/>
</dbReference>
<accession>A0A6A3K6I0</accession>
<feature type="region of interest" description="Disordered" evidence="9">
    <location>
        <begin position="173"/>
        <end position="232"/>
    </location>
</feature>
<keyword evidence="5" id="KW-0064">Aspartyl protease</keyword>
<comment type="caution">
    <text evidence="11">The sequence shown here is derived from an EMBL/GenBank/DDBJ whole genome shotgun (WGS) entry which is preliminary data.</text>
</comment>